<name>A0A9D1TKE4_9BACI</name>
<proteinExistence type="predicted"/>
<dbReference type="InterPro" id="IPR012349">
    <property type="entry name" value="Split_barrel_FMN-bd"/>
</dbReference>
<evidence type="ECO:0000313" key="1">
    <source>
        <dbReference type="EMBL" id="HIV74292.1"/>
    </source>
</evidence>
<dbReference type="AlphaFoldDB" id="A0A9D1TKE4"/>
<reference evidence="1" key="1">
    <citation type="journal article" date="2021" name="PeerJ">
        <title>Extensive microbial diversity within the chicken gut microbiome revealed by metagenomics and culture.</title>
        <authorList>
            <person name="Gilroy R."/>
            <person name="Ravi A."/>
            <person name="Getino M."/>
            <person name="Pursley I."/>
            <person name="Horton D.L."/>
            <person name="Alikhan N.F."/>
            <person name="Baker D."/>
            <person name="Gharbi K."/>
            <person name="Hall N."/>
            <person name="Watson M."/>
            <person name="Adriaenssens E.M."/>
            <person name="Foster-Nyarko E."/>
            <person name="Jarju S."/>
            <person name="Secka A."/>
            <person name="Antonio M."/>
            <person name="Oren A."/>
            <person name="Chaudhuri R.R."/>
            <person name="La Ragione R."/>
            <person name="Hildebrand F."/>
            <person name="Pallen M.J."/>
        </authorList>
    </citation>
    <scope>NUCLEOTIDE SEQUENCE</scope>
    <source>
        <strain evidence="1">CHK169-2315</strain>
    </source>
</reference>
<accession>A0A9D1TKE4</accession>
<organism evidence="1 2">
    <name type="scientific">Candidatus Pseudogracilibacillus intestinigallinarum</name>
    <dbReference type="NCBI Taxonomy" id="2838742"/>
    <lineage>
        <taxon>Bacteria</taxon>
        <taxon>Bacillati</taxon>
        <taxon>Bacillota</taxon>
        <taxon>Bacilli</taxon>
        <taxon>Bacillales</taxon>
        <taxon>Bacillaceae</taxon>
        <taxon>Pseudogracilibacillus</taxon>
    </lineage>
</organism>
<dbReference type="Gene3D" id="2.30.110.10">
    <property type="entry name" value="Electron Transport, Fmn-binding Protein, Chain A"/>
    <property type="match status" value="1"/>
</dbReference>
<reference evidence="1" key="2">
    <citation type="submission" date="2021-04" db="EMBL/GenBank/DDBJ databases">
        <authorList>
            <person name="Gilroy R."/>
        </authorList>
    </citation>
    <scope>NUCLEOTIDE SEQUENCE</scope>
    <source>
        <strain evidence="1">CHK169-2315</strain>
    </source>
</reference>
<dbReference type="Proteomes" id="UP000823937">
    <property type="component" value="Unassembled WGS sequence"/>
</dbReference>
<evidence type="ECO:0000313" key="2">
    <source>
        <dbReference type="Proteomes" id="UP000823937"/>
    </source>
</evidence>
<gene>
    <name evidence="1" type="ORF">H9895_04335</name>
</gene>
<comment type="caution">
    <text evidence="1">The sequence shown here is derived from an EMBL/GenBank/DDBJ whole genome shotgun (WGS) entry which is preliminary data.</text>
</comment>
<dbReference type="EMBL" id="DXHX01000062">
    <property type="protein sequence ID" value="HIV74292.1"/>
    <property type="molecule type" value="Genomic_DNA"/>
</dbReference>
<sequence length="83" mass="9069">MGCGNTGETKNTSNTVTEINEQNNEAFGEKMMTMLRGLDFSLFELTPDMGRYVVGFGLAFNTNLDGSIFEHVVVDKNNKAGAK</sequence>
<protein>
    <submittedName>
        <fullName evidence="1">Uncharacterized protein</fullName>
    </submittedName>
</protein>